<accession>A0A6A4X929</accession>
<proteinExistence type="predicted"/>
<feature type="region of interest" description="Disordered" evidence="1">
    <location>
        <begin position="267"/>
        <end position="288"/>
    </location>
</feature>
<reference evidence="2 3" key="1">
    <citation type="submission" date="2019-07" db="EMBL/GenBank/DDBJ databases">
        <title>Draft genome assembly of a fouling barnacle, Amphibalanus amphitrite (Darwin, 1854): The first reference genome for Thecostraca.</title>
        <authorList>
            <person name="Kim W."/>
        </authorList>
    </citation>
    <scope>NUCLEOTIDE SEQUENCE [LARGE SCALE GENOMIC DNA]</scope>
    <source>
        <strain evidence="2">SNU_AA5</strain>
        <tissue evidence="2">Soma without cirri and trophi</tissue>
    </source>
</reference>
<evidence type="ECO:0000256" key="1">
    <source>
        <dbReference type="SAM" id="MobiDB-lite"/>
    </source>
</evidence>
<comment type="caution">
    <text evidence="2">The sequence shown here is derived from an EMBL/GenBank/DDBJ whole genome shotgun (WGS) entry which is preliminary data.</text>
</comment>
<feature type="region of interest" description="Disordered" evidence="1">
    <location>
        <begin position="54"/>
        <end position="136"/>
    </location>
</feature>
<gene>
    <name evidence="2" type="ORF">FJT64_018319</name>
</gene>
<dbReference type="OrthoDB" id="8045763at2759"/>
<keyword evidence="3" id="KW-1185">Reference proteome</keyword>
<sequence length="288" mass="31973">MKIRLGPPVLPLFQPADNFIPPPADLSDAADSAVAASVLSGSTYFNEELSVPQNFTMPQGRGETAPRSPQKLLSAAESRKPFRFGPSRPRESSELKTEVAEAQVVTESPEVTTTVVPTTTTEAPTTPAPRPSGVGRGFLPVMTFDYDLDEDINPSDFTFPEFGRRLRREVPREEVFDAEAVRRLEEQWSARQHRRRRALLPGDENHVHDHGAEPTKSCSILGVKYELGEVIGVASDNCLECRCAAQAMFCSPKCCFFALEERLLREGRRSSPDQEPPRPHPLQAYIIE</sequence>
<feature type="compositionally biased region" description="Basic and acidic residues" evidence="1">
    <location>
        <begin position="88"/>
        <end position="99"/>
    </location>
</feature>
<dbReference type="EMBL" id="VIIS01000289">
    <property type="protein sequence ID" value="KAF0310842.1"/>
    <property type="molecule type" value="Genomic_DNA"/>
</dbReference>
<organism evidence="2 3">
    <name type="scientific">Amphibalanus amphitrite</name>
    <name type="common">Striped barnacle</name>
    <name type="synonym">Balanus amphitrite</name>
    <dbReference type="NCBI Taxonomy" id="1232801"/>
    <lineage>
        <taxon>Eukaryota</taxon>
        <taxon>Metazoa</taxon>
        <taxon>Ecdysozoa</taxon>
        <taxon>Arthropoda</taxon>
        <taxon>Crustacea</taxon>
        <taxon>Multicrustacea</taxon>
        <taxon>Cirripedia</taxon>
        <taxon>Thoracica</taxon>
        <taxon>Thoracicalcarea</taxon>
        <taxon>Balanomorpha</taxon>
        <taxon>Balanoidea</taxon>
        <taxon>Balanidae</taxon>
        <taxon>Amphibalaninae</taxon>
        <taxon>Amphibalanus</taxon>
    </lineage>
</organism>
<dbReference type="AlphaFoldDB" id="A0A6A4X929"/>
<dbReference type="Proteomes" id="UP000440578">
    <property type="component" value="Unassembled WGS sequence"/>
</dbReference>
<feature type="compositionally biased region" description="Low complexity" evidence="1">
    <location>
        <begin position="104"/>
        <end position="125"/>
    </location>
</feature>
<evidence type="ECO:0000313" key="3">
    <source>
        <dbReference type="Proteomes" id="UP000440578"/>
    </source>
</evidence>
<evidence type="ECO:0000313" key="2">
    <source>
        <dbReference type="EMBL" id="KAF0310842.1"/>
    </source>
</evidence>
<protein>
    <submittedName>
        <fullName evidence="2">Uncharacterized protein</fullName>
    </submittedName>
</protein>
<feature type="compositionally biased region" description="Basic and acidic residues" evidence="1">
    <location>
        <begin position="267"/>
        <end position="278"/>
    </location>
</feature>
<name>A0A6A4X929_AMPAM</name>